<accession>A0A161LP26</accession>
<sequence>MSSNATLSASPDAAANRNSRPSASIRNRRLCNPVNASRTACSARSARNASIIATCSCNRAFASTSARRCAFNAVTSRPTNAHPTRWPRASTNALTRTFRSTPRPPASTTV</sequence>
<comment type="caution">
    <text evidence="2">The sequence shown here is derived from an EMBL/GenBank/DDBJ whole genome shotgun (WGS) entry which is preliminary data.</text>
</comment>
<organism evidence="2 3">
    <name type="scientific">Planomonospora sphaerica</name>
    <dbReference type="NCBI Taxonomy" id="161355"/>
    <lineage>
        <taxon>Bacteria</taxon>
        <taxon>Bacillati</taxon>
        <taxon>Actinomycetota</taxon>
        <taxon>Actinomycetes</taxon>
        <taxon>Streptosporangiales</taxon>
        <taxon>Streptosporangiaceae</taxon>
        <taxon>Planomonospora</taxon>
    </lineage>
</organism>
<keyword evidence="3" id="KW-1185">Reference proteome</keyword>
<gene>
    <name evidence="2" type="ORF">PS9374_07018</name>
</gene>
<name>A0A161LP26_9ACTN</name>
<reference evidence="3" key="2">
    <citation type="submission" date="2016-04" db="EMBL/GenBank/DDBJ databases">
        <title>Planomonospora sphaerica JCM9374 whole genome shotgun sequence.</title>
        <authorList>
            <person name="Suzuki T."/>
            <person name="Dohra H."/>
            <person name="Kodani S."/>
        </authorList>
    </citation>
    <scope>NUCLEOTIDE SEQUENCE [LARGE SCALE GENOMIC DNA]</scope>
    <source>
        <strain evidence="3">JCM 9374</strain>
    </source>
</reference>
<feature type="region of interest" description="Disordered" evidence="1">
    <location>
        <begin position="1"/>
        <end position="26"/>
    </location>
</feature>
<dbReference type="AlphaFoldDB" id="A0A161LP26"/>
<feature type="compositionally biased region" description="Low complexity" evidence="1">
    <location>
        <begin position="13"/>
        <end position="25"/>
    </location>
</feature>
<evidence type="ECO:0000313" key="2">
    <source>
        <dbReference type="EMBL" id="GAT71327.1"/>
    </source>
</evidence>
<dbReference type="EMBL" id="BDCX01000027">
    <property type="protein sequence ID" value="GAT71327.1"/>
    <property type="molecule type" value="Genomic_DNA"/>
</dbReference>
<evidence type="ECO:0000256" key="1">
    <source>
        <dbReference type="SAM" id="MobiDB-lite"/>
    </source>
</evidence>
<reference evidence="2 3" key="1">
    <citation type="journal article" date="2016" name="Genome Announc.">
        <title>Draft Genome Sequence of Planomonospora sphaerica JCM9374, a Rare Actinomycete.</title>
        <authorList>
            <person name="Dohra H."/>
            <person name="Suzuki T."/>
            <person name="Inoue Y."/>
            <person name="Kodani S."/>
        </authorList>
    </citation>
    <scope>NUCLEOTIDE SEQUENCE [LARGE SCALE GENOMIC DNA]</scope>
    <source>
        <strain evidence="2 3">JCM 9374</strain>
    </source>
</reference>
<dbReference type="Proteomes" id="UP000077701">
    <property type="component" value="Unassembled WGS sequence"/>
</dbReference>
<evidence type="ECO:0000313" key="3">
    <source>
        <dbReference type="Proteomes" id="UP000077701"/>
    </source>
</evidence>
<proteinExistence type="predicted"/>
<protein>
    <submittedName>
        <fullName evidence="2">Uncharacterized protein</fullName>
    </submittedName>
</protein>